<dbReference type="EMBL" id="JAQHRD010000001">
    <property type="protein sequence ID" value="KAJ6445851.1"/>
    <property type="molecule type" value="Genomic_DNA"/>
</dbReference>
<sequence length="692" mass="76980">MPVRSPAQCRRTVARRAAASSQVGIWVTDSMLAQAIEQYHRAVLPPCRRHLNSHAGPLESRRRAGKRHMTGLMPTSSAFPPIWQFDVPSSSMPQWEAPTAPSYRRQKNKQLTVSGLFNNLIGWLEGGDRPLPPPCTDSAAAGVVSMEALAIDVGTQYDSTPGDRLREAAPPLDLPTEIAELRAGISELENATEAALYRLCTTCRRSLRRRIERGELTVEGLVLALDPLDLATRSRISSTATANKMAAMLRRTILSAMADAQDRIGSPVSPELWSALAQQICGTNGDNHDVQLFWRLMDVMPSSLKAQIPHSHLAAFTHAFVAAQANRHNLFPHWASRAARFSNALQRLDLAQRQALDRIMNRYLQEQDWVSEMARRMRFSWLIIKAYDSNSPTREFLDTYKAVVEPGVRLNSMQLWQLLAARLVAVGALDGDQGKALMEAEYHSMSQRWTRLVLAALASPNRDSALQEVCACLIGIGEFDAAAHALTSAPIRHLRMDAVQAIAAACNDHNQAMHLYDAIVVKEGSRQKLGAWEWSSWSPYVEAMIKDPKMDPARIWQVLNLRRSRSSAGDACPKAAAAAAASEVEAKTQLLDRMGRWFMEAEHLSDRQVLRQVQRCVASQRALTDGVSSRTLASVAELITRDLDRGGRGRTSRMRWLVGMVEQTHGTERAERTAEALQGWRWSIDRSRREGS</sequence>
<dbReference type="Proteomes" id="UP001163105">
    <property type="component" value="Unassembled WGS sequence"/>
</dbReference>
<organism evidence="1 2">
    <name type="scientific">Purpureocillium lavendulum</name>
    <dbReference type="NCBI Taxonomy" id="1247861"/>
    <lineage>
        <taxon>Eukaryota</taxon>
        <taxon>Fungi</taxon>
        <taxon>Dikarya</taxon>
        <taxon>Ascomycota</taxon>
        <taxon>Pezizomycotina</taxon>
        <taxon>Sordariomycetes</taxon>
        <taxon>Hypocreomycetidae</taxon>
        <taxon>Hypocreales</taxon>
        <taxon>Ophiocordycipitaceae</taxon>
        <taxon>Purpureocillium</taxon>
    </lineage>
</organism>
<proteinExistence type="predicted"/>
<reference evidence="1" key="1">
    <citation type="submission" date="2023-01" db="EMBL/GenBank/DDBJ databases">
        <title>The growth and conidiation of Purpureocillium lavendulum are regulated by nitrogen source and histone H3K14 acetylation.</title>
        <authorList>
            <person name="Tang P."/>
            <person name="Han J."/>
            <person name="Zhang C."/>
            <person name="Tang P."/>
            <person name="Qi F."/>
            <person name="Zhang K."/>
            <person name="Liang L."/>
        </authorList>
    </citation>
    <scope>NUCLEOTIDE SEQUENCE</scope>
    <source>
        <strain evidence="1">YMF1.00683</strain>
    </source>
</reference>
<name>A0AB34G4W9_9HYPO</name>
<keyword evidence="2" id="KW-1185">Reference proteome</keyword>
<gene>
    <name evidence="1" type="ORF">O9K51_00616</name>
</gene>
<protein>
    <submittedName>
        <fullName evidence="1">KH domain RNA binding protein</fullName>
    </submittedName>
</protein>
<evidence type="ECO:0000313" key="2">
    <source>
        <dbReference type="Proteomes" id="UP001163105"/>
    </source>
</evidence>
<accession>A0AB34G4W9</accession>
<comment type="caution">
    <text evidence="1">The sequence shown here is derived from an EMBL/GenBank/DDBJ whole genome shotgun (WGS) entry which is preliminary data.</text>
</comment>
<dbReference type="AlphaFoldDB" id="A0AB34G4W9"/>
<evidence type="ECO:0000313" key="1">
    <source>
        <dbReference type="EMBL" id="KAJ6445851.1"/>
    </source>
</evidence>